<dbReference type="FunFam" id="2.60.40.60:FF:000020">
    <property type="entry name" value="Dachsous cadherin-related 1b"/>
    <property type="match status" value="1"/>
</dbReference>
<evidence type="ECO:0000256" key="6">
    <source>
        <dbReference type="ARBA" id="ARBA00022889"/>
    </source>
</evidence>
<feature type="domain" description="Cadherin" evidence="11">
    <location>
        <begin position="911"/>
        <end position="998"/>
    </location>
</feature>
<dbReference type="GO" id="GO:0005886">
    <property type="term" value="C:plasma membrane"/>
    <property type="evidence" value="ECO:0007669"/>
    <property type="project" value="UniProtKB-SubCell"/>
</dbReference>
<feature type="domain" description="Cadherin" evidence="11">
    <location>
        <begin position="490"/>
        <end position="591"/>
    </location>
</feature>
<dbReference type="GO" id="GO:0005509">
    <property type="term" value="F:calcium ion binding"/>
    <property type="evidence" value="ECO:0007669"/>
    <property type="project" value="UniProtKB-UniRule"/>
</dbReference>
<accession>A0A8S3YRI8</accession>
<keyword evidence="7" id="KW-1133">Transmembrane helix</keyword>
<dbReference type="InterPro" id="IPR002126">
    <property type="entry name" value="Cadherin-like_dom"/>
</dbReference>
<keyword evidence="2" id="KW-0812">Transmembrane</keyword>
<feature type="domain" description="Cadherin" evidence="11">
    <location>
        <begin position="1"/>
        <end position="88"/>
    </location>
</feature>
<evidence type="ECO:0000313" key="13">
    <source>
        <dbReference type="Proteomes" id="UP000678393"/>
    </source>
</evidence>
<evidence type="ECO:0000256" key="4">
    <source>
        <dbReference type="ARBA" id="ARBA00022737"/>
    </source>
</evidence>
<evidence type="ECO:0000256" key="1">
    <source>
        <dbReference type="ARBA" id="ARBA00004370"/>
    </source>
</evidence>
<dbReference type="CDD" id="cd11304">
    <property type="entry name" value="Cadherin_repeat"/>
    <property type="match status" value="10"/>
</dbReference>
<evidence type="ECO:0000256" key="10">
    <source>
        <dbReference type="PROSITE-ProRule" id="PRU00043"/>
    </source>
</evidence>
<sequence>TLVTTIHCQDGDAGDDGTVEFILQHSGSPFYVDEATGGLYAGTGLDYEVTQSYTLTITIVDKSRTSIKSSTGTFNVIIINENESDPVCETVEPIIVTPNSHDVGDMICQLNCTDLDLNTALRFAILRDHSSMFHVQSSTGSVRLRAQPVAGSHIVVIGVSDQSKPERLTEVFVHISVETKLKFTNLPDRTSLSEDAGINSLVYNVSASGAYENIIYEIINGNNDRSFTLHQTKGEFRLVRRLDRETISSYNISIRATTRNGQTIDDTLLIDINDINDNCPIYSSSFDHISVSESVSFPTTLMQITATDRDILENAEIVYRILSGDPDNMFKYTSNGELQLVKHLDFETQPFHTLLLCAVNKVFPPLNSTMIVNVGVIDEDDNNFKIMSSGGKISLLVPEDAALGAPVVKIQVQNNDTISDLTFTIISGNSKNNFTIDERTGEVYLIFALDRETAAFLTLTIHVSGSSGKTDTTIVNITITDVNDNKPVFTPYNYVFLVPYGTSAGTAIGTLSVTDSDAGVNKDLTLSITSGNTNNAFRLSGTTLIAASLLNSNLNSHYELQIMASDHGMPAGHATANVSILIQSELKMPKFSPKTNEISIEETCLPGVVLYDANATFRGATEKSLNHPGDLVYSLRSGDTATFYVDPDNGKVQLIGTLSFSLQTSQTLIITAANNMDTTLSDSFNLIVKVVQANKHDPAFGENMVTLNVSESTIVGTVVGQITATDKDTGQYGNLRYSIESNDRFHVNSSTGVITLIKALEYSTAKSYHLLAKATDNAEIKSRTATVLVCVFVIDTNNNPPVFKNTPYVVNVSESLPLGSFLQVIAEDLDSGEFGAVSYSIVSGNFDGKFTLNSRSGELALSSNLDFESSRRHVLIIKGQDGGKPDDIDTAPRFDKIATDMLIKRDSPAMTPVCQVSASGKDSGRNGIVRYTIQDGNKENLFRIDSLSGEVTTTSSLVRADSYQTLIVAAMYPGLPHLSATMTVSIALTPMNKVAPGDYALDVRENERVGTLVGSIPSDPALSLIRGYSIMQVFFLSILFMR</sequence>
<comment type="subcellular location">
    <subcellularLocation>
        <location evidence="1">Membrane</location>
    </subcellularLocation>
</comment>
<keyword evidence="9" id="KW-0325">Glycoprotein</keyword>
<dbReference type="PROSITE" id="PS00232">
    <property type="entry name" value="CADHERIN_1"/>
    <property type="match status" value="2"/>
</dbReference>
<dbReference type="InterPro" id="IPR015919">
    <property type="entry name" value="Cadherin-like_sf"/>
</dbReference>
<evidence type="ECO:0000259" key="11">
    <source>
        <dbReference type="PROSITE" id="PS50268"/>
    </source>
</evidence>
<keyword evidence="8" id="KW-0472">Membrane</keyword>
<feature type="domain" description="Cadherin" evidence="11">
    <location>
        <begin position="804"/>
        <end position="914"/>
    </location>
</feature>
<gene>
    <name evidence="12" type="ORF">CUNI_LOCUS5435</name>
</gene>
<evidence type="ECO:0000313" key="12">
    <source>
        <dbReference type="EMBL" id="CAG5119877.1"/>
    </source>
</evidence>
<protein>
    <recommendedName>
        <fullName evidence="11">Cadherin domain-containing protein</fullName>
    </recommendedName>
</protein>
<dbReference type="PANTHER" id="PTHR24026">
    <property type="entry name" value="FAT ATYPICAL CADHERIN-RELATED"/>
    <property type="match status" value="1"/>
</dbReference>
<comment type="caution">
    <text evidence="12">The sequence shown here is derived from an EMBL/GenBank/DDBJ whole genome shotgun (WGS) entry which is preliminary data.</text>
</comment>
<keyword evidence="3" id="KW-0732">Signal</keyword>
<organism evidence="12 13">
    <name type="scientific">Candidula unifasciata</name>
    <dbReference type="NCBI Taxonomy" id="100452"/>
    <lineage>
        <taxon>Eukaryota</taxon>
        <taxon>Metazoa</taxon>
        <taxon>Spiralia</taxon>
        <taxon>Lophotrochozoa</taxon>
        <taxon>Mollusca</taxon>
        <taxon>Gastropoda</taxon>
        <taxon>Heterobranchia</taxon>
        <taxon>Euthyneura</taxon>
        <taxon>Panpulmonata</taxon>
        <taxon>Eupulmonata</taxon>
        <taxon>Stylommatophora</taxon>
        <taxon>Helicina</taxon>
        <taxon>Helicoidea</taxon>
        <taxon>Geomitridae</taxon>
        <taxon>Candidula</taxon>
    </lineage>
</organism>
<keyword evidence="5 10" id="KW-0106">Calcium</keyword>
<dbReference type="InterPro" id="IPR020894">
    <property type="entry name" value="Cadherin_CS"/>
</dbReference>
<dbReference type="SMART" id="SM00112">
    <property type="entry name" value="CA"/>
    <property type="match status" value="9"/>
</dbReference>
<proteinExistence type="predicted"/>
<evidence type="ECO:0000256" key="8">
    <source>
        <dbReference type="ARBA" id="ARBA00023136"/>
    </source>
</evidence>
<dbReference type="FunFam" id="2.60.40.60:FF:000116">
    <property type="entry name" value="Dachsous cadherin-related 2"/>
    <property type="match status" value="1"/>
</dbReference>
<evidence type="ECO:0000256" key="2">
    <source>
        <dbReference type="ARBA" id="ARBA00022692"/>
    </source>
</evidence>
<dbReference type="Proteomes" id="UP000678393">
    <property type="component" value="Unassembled WGS sequence"/>
</dbReference>
<evidence type="ECO:0000256" key="3">
    <source>
        <dbReference type="ARBA" id="ARBA00022729"/>
    </source>
</evidence>
<keyword evidence="4" id="KW-0677">Repeat</keyword>
<evidence type="ECO:0000256" key="5">
    <source>
        <dbReference type="ARBA" id="ARBA00022837"/>
    </source>
</evidence>
<keyword evidence="13" id="KW-1185">Reference proteome</keyword>
<reference evidence="12" key="1">
    <citation type="submission" date="2021-04" db="EMBL/GenBank/DDBJ databases">
        <authorList>
            <consortium name="Molecular Ecology Group"/>
        </authorList>
    </citation>
    <scope>NUCLEOTIDE SEQUENCE</scope>
</reference>
<name>A0A8S3YRI8_9EUPU</name>
<dbReference type="GO" id="GO:0007163">
    <property type="term" value="P:establishment or maintenance of cell polarity"/>
    <property type="evidence" value="ECO:0007669"/>
    <property type="project" value="UniProtKB-ARBA"/>
</dbReference>
<dbReference type="Pfam" id="PF00028">
    <property type="entry name" value="Cadherin"/>
    <property type="match status" value="8"/>
</dbReference>
<keyword evidence="6" id="KW-0130">Cell adhesion</keyword>
<feature type="domain" description="Cadherin" evidence="11">
    <location>
        <begin position="283"/>
        <end position="408"/>
    </location>
</feature>
<dbReference type="SUPFAM" id="SSF49313">
    <property type="entry name" value="Cadherin-like"/>
    <property type="match status" value="10"/>
</dbReference>
<dbReference type="AlphaFoldDB" id="A0A8S3YRI8"/>
<evidence type="ECO:0000256" key="9">
    <source>
        <dbReference type="ARBA" id="ARBA00023180"/>
    </source>
</evidence>
<feature type="domain" description="Cadherin" evidence="11">
    <location>
        <begin position="701"/>
        <end position="803"/>
    </location>
</feature>
<dbReference type="PANTHER" id="PTHR24026:SF126">
    <property type="entry name" value="PROTOCADHERIN FAT 4"/>
    <property type="match status" value="1"/>
</dbReference>
<dbReference type="FunFam" id="2.60.40.60:FF:000104">
    <property type="entry name" value="cadherin-23 isoform X1"/>
    <property type="match status" value="1"/>
</dbReference>
<dbReference type="GO" id="GO:0007156">
    <property type="term" value="P:homophilic cell adhesion via plasma membrane adhesion molecules"/>
    <property type="evidence" value="ECO:0007669"/>
    <property type="project" value="InterPro"/>
</dbReference>
<dbReference type="PROSITE" id="PS50268">
    <property type="entry name" value="CADHERIN_2"/>
    <property type="match status" value="9"/>
</dbReference>
<dbReference type="EMBL" id="CAJHNH020000786">
    <property type="protein sequence ID" value="CAG5119877.1"/>
    <property type="molecule type" value="Genomic_DNA"/>
</dbReference>
<feature type="domain" description="Cadherin" evidence="11">
    <location>
        <begin position="184"/>
        <end position="282"/>
    </location>
</feature>
<feature type="domain" description="Cadherin" evidence="11">
    <location>
        <begin position="592"/>
        <end position="700"/>
    </location>
</feature>
<dbReference type="PRINTS" id="PR00205">
    <property type="entry name" value="CADHERIN"/>
</dbReference>
<evidence type="ECO:0000256" key="7">
    <source>
        <dbReference type="ARBA" id="ARBA00022989"/>
    </source>
</evidence>
<feature type="non-terminal residue" evidence="12">
    <location>
        <position position="1042"/>
    </location>
</feature>
<dbReference type="Gene3D" id="2.60.40.60">
    <property type="entry name" value="Cadherins"/>
    <property type="match status" value="10"/>
</dbReference>
<dbReference type="OrthoDB" id="6252479at2759"/>
<feature type="domain" description="Cadherin" evidence="11">
    <location>
        <begin position="397"/>
        <end position="489"/>
    </location>
</feature>